<protein>
    <submittedName>
        <fullName evidence="6">TetR/AcrR family transcriptional regulator</fullName>
    </submittedName>
</protein>
<feature type="DNA-binding region" description="H-T-H motif" evidence="4">
    <location>
        <begin position="36"/>
        <end position="55"/>
    </location>
</feature>
<feature type="domain" description="HTH tetR-type" evidence="5">
    <location>
        <begin position="13"/>
        <end position="73"/>
    </location>
</feature>
<evidence type="ECO:0000256" key="3">
    <source>
        <dbReference type="ARBA" id="ARBA00023163"/>
    </source>
</evidence>
<evidence type="ECO:0000313" key="6">
    <source>
        <dbReference type="EMBL" id="UVI28462.1"/>
    </source>
</evidence>
<dbReference type="PANTHER" id="PTHR30055:SF234">
    <property type="entry name" value="HTH-TYPE TRANSCRIPTIONAL REGULATOR BETI"/>
    <property type="match status" value="1"/>
</dbReference>
<name>A0ABY5S3J1_9BACL</name>
<evidence type="ECO:0000256" key="1">
    <source>
        <dbReference type="ARBA" id="ARBA00023015"/>
    </source>
</evidence>
<dbReference type="InterPro" id="IPR050109">
    <property type="entry name" value="HTH-type_TetR-like_transc_reg"/>
</dbReference>
<dbReference type="SUPFAM" id="SSF46689">
    <property type="entry name" value="Homeodomain-like"/>
    <property type="match status" value="1"/>
</dbReference>
<dbReference type="PANTHER" id="PTHR30055">
    <property type="entry name" value="HTH-TYPE TRANSCRIPTIONAL REGULATOR RUTR"/>
    <property type="match status" value="1"/>
</dbReference>
<dbReference type="Pfam" id="PF00440">
    <property type="entry name" value="TetR_N"/>
    <property type="match status" value="1"/>
</dbReference>
<dbReference type="PROSITE" id="PS50977">
    <property type="entry name" value="HTH_TETR_2"/>
    <property type="match status" value="1"/>
</dbReference>
<dbReference type="InterPro" id="IPR001647">
    <property type="entry name" value="HTH_TetR"/>
</dbReference>
<dbReference type="SUPFAM" id="SSF48498">
    <property type="entry name" value="Tetracyclin repressor-like, C-terminal domain"/>
    <property type="match status" value="1"/>
</dbReference>
<keyword evidence="7" id="KW-1185">Reference proteome</keyword>
<dbReference type="PRINTS" id="PR00455">
    <property type="entry name" value="HTHTETR"/>
</dbReference>
<reference evidence="6" key="1">
    <citation type="submission" date="2022-01" db="EMBL/GenBank/DDBJ databases">
        <title>Paenibacillus spongiae sp. nov., isolated from marine sponge.</title>
        <authorList>
            <person name="Li Z."/>
            <person name="Zhang M."/>
        </authorList>
    </citation>
    <scope>NUCLEOTIDE SEQUENCE</scope>
    <source>
        <strain evidence="6">PHS-Z3</strain>
    </source>
</reference>
<dbReference type="Proteomes" id="UP001057877">
    <property type="component" value="Chromosome"/>
</dbReference>
<sequence length="201" mass="22848">MPRTKEQFEAMRKETREKIQSAAMQLFVKKGFGSANVQEIADLAGISIGLLYRHYKTKEDLFLELVEYALAGMGKIVELFESDDSPKELINQFVNEVYNDMVSGEELANLLILMKQFVSRGEADWNQNKVARQNDRLLKATVKLINKGQELGEFRSGDSFEMALFFFSAVQGLAEMKVILQNNFVMPSPVILTAFLYKEGE</sequence>
<keyword evidence="1" id="KW-0805">Transcription regulation</keyword>
<keyword evidence="2 4" id="KW-0238">DNA-binding</keyword>
<evidence type="ECO:0000256" key="2">
    <source>
        <dbReference type="ARBA" id="ARBA00023125"/>
    </source>
</evidence>
<evidence type="ECO:0000313" key="7">
    <source>
        <dbReference type="Proteomes" id="UP001057877"/>
    </source>
</evidence>
<proteinExistence type="predicted"/>
<organism evidence="6 7">
    <name type="scientific">Paenibacillus spongiae</name>
    <dbReference type="NCBI Taxonomy" id="2909671"/>
    <lineage>
        <taxon>Bacteria</taxon>
        <taxon>Bacillati</taxon>
        <taxon>Bacillota</taxon>
        <taxon>Bacilli</taxon>
        <taxon>Bacillales</taxon>
        <taxon>Paenibacillaceae</taxon>
        <taxon>Paenibacillus</taxon>
    </lineage>
</organism>
<dbReference type="Gene3D" id="1.10.357.10">
    <property type="entry name" value="Tetracycline Repressor, domain 2"/>
    <property type="match status" value="1"/>
</dbReference>
<dbReference type="InterPro" id="IPR036271">
    <property type="entry name" value="Tet_transcr_reg_TetR-rel_C_sf"/>
</dbReference>
<dbReference type="RefSeq" id="WP_258384550.1">
    <property type="nucleotide sequence ID" value="NZ_CP091430.1"/>
</dbReference>
<keyword evidence="3" id="KW-0804">Transcription</keyword>
<accession>A0ABY5S3J1</accession>
<dbReference type="EMBL" id="CP091430">
    <property type="protein sequence ID" value="UVI28462.1"/>
    <property type="molecule type" value="Genomic_DNA"/>
</dbReference>
<dbReference type="InterPro" id="IPR009057">
    <property type="entry name" value="Homeodomain-like_sf"/>
</dbReference>
<evidence type="ECO:0000259" key="5">
    <source>
        <dbReference type="PROSITE" id="PS50977"/>
    </source>
</evidence>
<evidence type="ECO:0000256" key="4">
    <source>
        <dbReference type="PROSITE-ProRule" id="PRU00335"/>
    </source>
</evidence>
<gene>
    <name evidence="6" type="ORF">L1F29_23835</name>
</gene>